<accession>A0A412FZB6</accession>
<gene>
    <name evidence="3" type="ORF">DWY25_09695</name>
</gene>
<evidence type="ECO:0000313" key="4">
    <source>
        <dbReference type="Proteomes" id="UP000284178"/>
    </source>
</evidence>
<keyword evidence="2" id="KW-1133">Transmembrane helix</keyword>
<feature type="transmembrane region" description="Helical" evidence="2">
    <location>
        <begin position="39"/>
        <end position="60"/>
    </location>
</feature>
<feature type="region of interest" description="Disordered" evidence="1">
    <location>
        <begin position="79"/>
        <end position="108"/>
    </location>
</feature>
<dbReference type="GeneID" id="83017250"/>
<reference evidence="3 4" key="1">
    <citation type="submission" date="2018-08" db="EMBL/GenBank/DDBJ databases">
        <title>A genome reference for cultivated species of the human gut microbiota.</title>
        <authorList>
            <person name="Zou Y."/>
            <person name="Xue W."/>
            <person name="Luo G."/>
        </authorList>
    </citation>
    <scope>NUCLEOTIDE SEQUENCE [LARGE SCALE GENOMIC DNA]</scope>
    <source>
        <strain evidence="3 4">AF24-29</strain>
    </source>
</reference>
<evidence type="ECO:0000256" key="2">
    <source>
        <dbReference type="SAM" id="Phobius"/>
    </source>
</evidence>
<keyword evidence="2" id="KW-0812">Transmembrane</keyword>
<evidence type="ECO:0000313" key="3">
    <source>
        <dbReference type="EMBL" id="RGR73490.1"/>
    </source>
</evidence>
<keyword evidence="4" id="KW-1185">Reference proteome</keyword>
<dbReference type="AlphaFoldDB" id="A0A412FZB6"/>
<dbReference type="RefSeq" id="WP_220412935.1">
    <property type="nucleotide sequence ID" value="NZ_CABJCV010000011.1"/>
</dbReference>
<sequence>LILPKHPFSVNIFFNFFYVFFTSVFGHSSFPFIKGVSAALFFFSLAFSIFHETVLAYFLFIKFLPIRSFFCSSLNPNAMPSPRSTERKDILQPPVNRNFQDILDSLDR</sequence>
<evidence type="ECO:0000256" key="1">
    <source>
        <dbReference type="SAM" id="MobiDB-lite"/>
    </source>
</evidence>
<feature type="transmembrane region" description="Helical" evidence="2">
    <location>
        <begin position="12"/>
        <end position="33"/>
    </location>
</feature>
<dbReference type="EMBL" id="QRUP01000011">
    <property type="protein sequence ID" value="RGR73490.1"/>
    <property type="molecule type" value="Genomic_DNA"/>
</dbReference>
<dbReference type="Proteomes" id="UP000284178">
    <property type="component" value="Unassembled WGS sequence"/>
</dbReference>
<proteinExistence type="predicted"/>
<name>A0A412FZB6_9FIRM</name>
<keyword evidence="2" id="KW-0472">Membrane</keyword>
<organism evidence="3 4">
    <name type="scientific">Holdemania filiformis</name>
    <dbReference type="NCBI Taxonomy" id="61171"/>
    <lineage>
        <taxon>Bacteria</taxon>
        <taxon>Bacillati</taxon>
        <taxon>Bacillota</taxon>
        <taxon>Erysipelotrichia</taxon>
        <taxon>Erysipelotrichales</taxon>
        <taxon>Erysipelotrichaceae</taxon>
        <taxon>Holdemania</taxon>
    </lineage>
</organism>
<protein>
    <submittedName>
        <fullName evidence="3">Uncharacterized protein</fullName>
    </submittedName>
</protein>
<comment type="caution">
    <text evidence="3">The sequence shown here is derived from an EMBL/GenBank/DDBJ whole genome shotgun (WGS) entry which is preliminary data.</text>
</comment>
<feature type="non-terminal residue" evidence="3">
    <location>
        <position position="1"/>
    </location>
</feature>